<dbReference type="Gramene" id="PRQ34827">
    <property type="protein sequence ID" value="PRQ34827"/>
    <property type="gene ID" value="RchiOBHm_Chr5g0073381"/>
</dbReference>
<keyword evidence="3" id="KW-1185">Reference proteome</keyword>
<evidence type="ECO:0000256" key="1">
    <source>
        <dbReference type="SAM" id="Phobius"/>
    </source>
</evidence>
<comment type="caution">
    <text evidence="2">The sequence shown here is derived from an EMBL/GenBank/DDBJ whole genome shotgun (WGS) entry which is preliminary data.</text>
</comment>
<dbReference type="EMBL" id="PDCK01000043">
    <property type="protein sequence ID" value="PRQ34827.1"/>
    <property type="molecule type" value="Genomic_DNA"/>
</dbReference>
<keyword evidence="1" id="KW-1133">Transmembrane helix</keyword>
<reference evidence="2 3" key="1">
    <citation type="journal article" date="2018" name="Nat. Genet.">
        <title>The Rosa genome provides new insights in the design of modern roses.</title>
        <authorList>
            <person name="Bendahmane M."/>
        </authorList>
    </citation>
    <scope>NUCLEOTIDE SEQUENCE [LARGE SCALE GENOMIC DNA]</scope>
    <source>
        <strain evidence="3">cv. Old Blush</strain>
    </source>
</reference>
<feature type="transmembrane region" description="Helical" evidence="1">
    <location>
        <begin position="93"/>
        <end position="114"/>
    </location>
</feature>
<proteinExistence type="predicted"/>
<dbReference type="Proteomes" id="UP000238479">
    <property type="component" value="Chromosome 5"/>
</dbReference>
<keyword evidence="1" id="KW-0472">Membrane</keyword>
<gene>
    <name evidence="2" type="ORF">RchiOBHm_Chr5g0073381</name>
</gene>
<name>A0A2P6QKX8_ROSCH</name>
<protein>
    <submittedName>
        <fullName evidence="2">Uncharacterized protein</fullName>
    </submittedName>
</protein>
<evidence type="ECO:0000313" key="3">
    <source>
        <dbReference type="Proteomes" id="UP000238479"/>
    </source>
</evidence>
<evidence type="ECO:0000313" key="2">
    <source>
        <dbReference type="EMBL" id="PRQ34827.1"/>
    </source>
</evidence>
<accession>A0A2P6QKX8</accession>
<organism evidence="2 3">
    <name type="scientific">Rosa chinensis</name>
    <name type="common">China rose</name>
    <dbReference type="NCBI Taxonomy" id="74649"/>
    <lineage>
        <taxon>Eukaryota</taxon>
        <taxon>Viridiplantae</taxon>
        <taxon>Streptophyta</taxon>
        <taxon>Embryophyta</taxon>
        <taxon>Tracheophyta</taxon>
        <taxon>Spermatophyta</taxon>
        <taxon>Magnoliopsida</taxon>
        <taxon>eudicotyledons</taxon>
        <taxon>Gunneridae</taxon>
        <taxon>Pentapetalae</taxon>
        <taxon>rosids</taxon>
        <taxon>fabids</taxon>
        <taxon>Rosales</taxon>
        <taxon>Rosaceae</taxon>
        <taxon>Rosoideae</taxon>
        <taxon>Rosoideae incertae sedis</taxon>
        <taxon>Rosa</taxon>
    </lineage>
</organism>
<sequence length="115" mass="13069">MILHLLLVSRAHKFHFPSFLQSSIRLFLSLLDSLQSFIRVRSNTVPKVLRAESSKNEEQKNPHCRRGPADIPVPNAVVSKRARAAAASVPTKSWCIIINLLTCLSWCMLVFMWLL</sequence>
<dbReference type="AlphaFoldDB" id="A0A2P6QKX8"/>
<keyword evidence="1" id="KW-0812">Transmembrane</keyword>